<dbReference type="InterPro" id="IPR000421">
    <property type="entry name" value="FA58C"/>
</dbReference>
<dbReference type="InterPro" id="IPR017853">
    <property type="entry name" value="GH"/>
</dbReference>
<dbReference type="GO" id="GO:0004560">
    <property type="term" value="F:alpha-L-fucosidase activity"/>
    <property type="evidence" value="ECO:0007669"/>
    <property type="project" value="InterPro"/>
</dbReference>
<keyword evidence="8" id="KW-0614">Plasmid</keyword>
<dbReference type="InterPro" id="IPR016286">
    <property type="entry name" value="FUC_metazoa-typ"/>
</dbReference>
<evidence type="ECO:0000256" key="3">
    <source>
        <dbReference type="ARBA" id="ARBA00012662"/>
    </source>
</evidence>
<dbReference type="InterPro" id="IPR000933">
    <property type="entry name" value="Glyco_hydro_29"/>
</dbReference>
<dbReference type="SUPFAM" id="SSF49899">
    <property type="entry name" value="Concanavalin A-like lectins/glucanases"/>
    <property type="match status" value="1"/>
</dbReference>
<comment type="similarity">
    <text evidence="2">Belongs to the glycosyl hydrolase 29 family.</text>
</comment>
<protein>
    <recommendedName>
        <fullName evidence="3">alpha-L-fucosidase</fullName>
        <ecNumber evidence="3">3.2.1.51</ecNumber>
    </recommendedName>
</protein>
<dbReference type="InterPro" id="IPR014755">
    <property type="entry name" value="Cu-Rt/internalin_Ig-like"/>
</dbReference>
<dbReference type="SUPFAM" id="SSF49785">
    <property type="entry name" value="Galactose-binding domain-like"/>
    <property type="match status" value="2"/>
</dbReference>
<proteinExistence type="inferred from homology"/>
<dbReference type="EC" id="3.2.1.51" evidence="3"/>
<dbReference type="Pfam" id="PF10091">
    <property type="entry name" value="Glycoamylase"/>
    <property type="match status" value="1"/>
</dbReference>
<dbReference type="GO" id="GO:0005764">
    <property type="term" value="C:lysosome"/>
    <property type="evidence" value="ECO:0007669"/>
    <property type="project" value="TreeGrafter"/>
</dbReference>
<dbReference type="Gene3D" id="1.50.10.140">
    <property type="match status" value="1"/>
</dbReference>
<dbReference type="Pfam" id="PF13385">
    <property type="entry name" value="Laminin_G_3"/>
    <property type="match status" value="1"/>
</dbReference>
<evidence type="ECO:0000259" key="7">
    <source>
        <dbReference type="PROSITE" id="PS50022"/>
    </source>
</evidence>
<dbReference type="GO" id="GO:0006004">
    <property type="term" value="P:fucose metabolic process"/>
    <property type="evidence" value="ECO:0007669"/>
    <property type="project" value="InterPro"/>
</dbReference>
<evidence type="ECO:0000256" key="1">
    <source>
        <dbReference type="ARBA" id="ARBA00004071"/>
    </source>
</evidence>
<dbReference type="InterPro" id="IPR008979">
    <property type="entry name" value="Galactose-bd-like_sf"/>
</dbReference>
<evidence type="ECO:0000313" key="8">
    <source>
        <dbReference type="EMBL" id="AZT44424.1"/>
    </source>
</evidence>
<dbReference type="Gene3D" id="2.60.120.260">
    <property type="entry name" value="Galactose-binding domain-like"/>
    <property type="match status" value="4"/>
</dbReference>
<dbReference type="Gene3D" id="2.60.120.200">
    <property type="match status" value="1"/>
</dbReference>
<evidence type="ECO:0000256" key="2">
    <source>
        <dbReference type="ARBA" id="ARBA00007951"/>
    </source>
</evidence>
<dbReference type="PANTHER" id="PTHR10030:SF37">
    <property type="entry name" value="ALPHA-L-FUCOSIDASE-RELATED"/>
    <property type="match status" value="1"/>
</dbReference>
<accession>A0A3Q9MUD1</accession>
<dbReference type="InterPro" id="IPR019282">
    <property type="entry name" value="Glycoamylase-like_cons_dom"/>
</dbReference>
<gene>
    <name evidence="8" type="ORF">EL007_24535</name>
</gene>
<sequence length="2467" mass="273681">MMLYVHAIYVHKALYQPYLSEKKMANKIQYFQEYVSCNQDVTIQSVDNYSTKQYNGKSREHLDQSVTEIQAGTWLKFEGSIPAGYYASCMIYASTLQGNQPVEIRLKTPDAAPTWRFNVSSVSLEGYFTESVGGAVNFENGDPDVEIYFYFPEGFNGYLNWFVFCQNPGNETQEHKQRRLQWFNQARFGHMIHWGAYSVLGRGEWVMNTEQIPKDDYINEACVPFDPQNYDPEYWAYVIESTGQKYATVTTKHHDGFAMFDTNVTEFAPYDVENTATIHASVLRPLADACRTRGIRFCCYYSWLDWGNVNEVAIEAGAAEVPANINPDDVTRYLSELKEHLKELIEIFDPALIWFDGSWAAFITSSVSQEIGAFLRRLSPDIIINDRIGNSAGDYRTEEQSIPPGAQTDTWESCMTINGSWGYDSSDTDWKSTQTLLNNLLDCASKGGNFLLNTGPTGDGVIPSECISRLADLGDWMQTWGAAVYNTRAGTLDVSAQSGAYCTVGQDNTLYVTLTALPEDRLLRVDLPVTLPEKIWWLNAPENPLEFRTENGFMIFELPEALADELGMVLAMSFPELPQPRLYPDKALFYPASASNVWNGDTSDYSPQYVTDGNANTRWAADQTENVTLTIDLLDGETFDRIAFQQYQQRINEFTLDVLADGVILTSVKGVNPAQNYVAYLPEALTADTVTLTIVSVLDETEPASLYSFSVFNTADSLWPVLMPVNLARGAMTSASSVWDGDESDYRASFATDGNAATRWAANDYPSLPVTLTVNFLKTEVFDRVRITEDTYSDGSTRVAAFTLQALEEDGLTWKDIYTGSDLSIPLVLPYLTTSNAIRIVISAVTGSAGPSFREFEVYQTARELMPLDDDGLLEAEARLSFEYLWREANLTEGADGFGLVADTMGSRSASIACSGFALSGLVIAVERGWMDYATAQQRCLGSLNTLYNNVPQYKGFLYHFIDMDNPMGSKGSEYSTVDTMLALNGILTAGQYFGGECATVAQQIFDRVEWDQALDSSGYFTMSWDDDFNMNTSDWGGYAEQFCMYPMALGSTTHAPEQGAEIFYSLERKYGHYANSGDLIYVWDGSLFTYQFSHAWLDFRRLWDRKGADWWQNSINASSANQQFCIANSDVFPSLNVNNWGLTACHGTSGYEPYGAPPSGYIGADDQHFTDGTVSPSGPIGSLPFMPQDVLAAVRRWYQNPQLWTGYGFVESFNLSSPAPWYCQTNSGLIKGLTLLMIENYRSSLIWNTYMSHPVLQRGLPVIFDAQQPETWFQESDAAITWNEDSGWWPAYRRGESIDGVSMVTESNGDYFEFTFNSRNVAFYGERDTDQGDIDFYLDGEYHGTASAWGATHENSDVIYAITELEPVTHVFKGVKRSGKWMTVDALKTYASNSFDAAISATAAAGTTATVVVALTQGADSQSAMEISSWRADQNAVISAVSLSRDKKTVTLTVSGVSNGVEYHLDTTRVANEILSEKLDKRLLTFTCDLLPPERVYDNSDAAIEYEGSGWWTAGGRDGSIFNSSSAVTSSNGDSFSLTFTGTGVAYYTETASDQGKVDIYIDDELVATVDTYSETHQNSDIRYLNTGLTFGVHTIKGVKRSGSWMLLDALKVYNAGDIVITSATTDSEDNIVVTFNQALNKAQALDLSNYVLSGGSTITAASIDEQLYRVTLATQNLALDTAYTLTVKGIPNQIGTTAIDTLTESFINREGLVQWYAFNDLDQGGVTDSISGENHGTIYGSVSATEGRAGEGCQLADGGYISLGQMDLFQQRYFTIEAWIKPEGMTSAGGIISQGLSGSNADRMMMYYSGNQLYFTMSNDDNTSSITIHTNGYIGDREWAHVAAIRNDDVFGVAINGNILCTTQNSFTQNNTRPVYIGGQMTSSGTDTQFSGVIDEIRFYDCAVTPDKLVEHYRQLADDNYTLSLTNGSAVVTFLQAQPVTPTVDNFHSWIKINDEMKLGLPITGFSWDDKTLTATLTFDEIPKAAVEQNITITVQYNELPTKESLYLDAAEFAAPSVVTLALEGNCLTREMLTAVWEIRDPAGLSESGSSYTWWTGDTADGEFEQITGVYTPSIMVLPAYAGKYIRVGVTPRNERFATGETVYCVTSTPVSSQEGNPRTDWFMKAKYGVSHHFLPNYQNMSSAIPADEKWQENDTWDSYLSTFDVDSYVASVEALGVGFVLITIDQHSGYNLAPSSLYDRILNIAPGVRSPTERDLLMEIGQKLAEKGIRLMCYLMGFPPSKASLTYYDDPGNQHSPDRWGDMLVTRTMDVAPYSGLMTREATWMHAEVVKSFGEHYGELLAGWWFDGMYDTDWYEDTSEKYNINTLIDGARAGNPDRIVTGAGMGDSVYMDYPHGESYGDSDANGNEYMNEYPSSRWENNDGYHQWFRWIALGDCNINAGWGVPTNSEDGHHYDTDELVTWVKGATDKQGVVCMDVRLNRFGEIDAFGASQVQAVKEAVKPDL</sequence>
<dbReference type="Gene3D" id="2.60.40.1220">
    <property type="match status" value="1"/>
</dbReference>
<dbReference type="Pfam" id="PF00754">
    <property type="entry name" value="F5_F8_type_C"/>
    <property type="match status" value="2"/>
</dbReference>
<dbReference type="PRINTS" id="PR00741">
    <property type="entry name" value="GLHYDRLASE29"/>
</dbReference>
<dbReference type="Pfam" id="PF01120">
    <property type="entry name" value="Alpha_L_fucos"/>
    <property type="match status" value="2"/>
</dbReference>
<keyword evidence="4" id="KW-0732">Signal</keyword>
<dbReference type="GO" id="GO:0016139">
    <property type="term" value="P:glycoside catabolic process"/>
    <property type="evidence" value="ECO:0007669"/>
    <property type="project" value="TreeGrafter"/>
</dbReference>
<dbReference type="EMBL" id="CP034699">
    <property type="protein sequence ID" value="AZT44424.1"/>
    <property type="molecule type" value="Genomic_DNA"/>
</dbReference>
<evidence type="ECO:0000256" key="4">
    <source>
        <dbReference type="ARBA" id="ARBA00022729"/>
    </source>
</evidence>
<keyword evidence="5" id="KW-0378">Hydrolase</keyword>
<evidence type="ECO:0000256" key="5">
    <source>
        <dbReference type="ARBA" id="ARBA00022801"/>
    </source>
</evidence>
<dbReference type="SMART" id="SM00812">
    <property type="entry name" value="Alpha_L_fucos"/>
    <property type="match status" value="1"/>
</dbReference>
<comment type="function">
    <text evidence="1">Alpha-L-fucosidase is responsible for hydrolyzing the alpha-1,6-linked fucose joined to the reducing-end N-acetylglucosamine of the carbohydrate moieties of glycoproteins.</text>
</comment>
<geneLocation type="plasmid" evidence="8">
    <name>pRSE40</name>
</geneLocation>
<organism evidence="8">
    <name type="scientific">Salmonella enterica subsp. enterica serovar Karamoja</name>
    <dbReference type="NCBI Taxonomy" id="2500153"/>
    <lineage>
        <taxon>Bacteria</taxon>
        <taxon>Pseudomonadati</taxon>
        <taxon>Pseudomonadota</taxon>
        <taxon>Gammaproteobacteria</taxon>
        <taxon>Enterobacterales</taxon>
        <taxon>Enterobacteriaceae</taxon>
        <taxon>Salmonella</taxon>
    </lineage>
</organism>
<dbReference type="PROSITE" id="PS50022">
    <property type="entry name" value="FA58C_3"/>
    <property type="match status" value="1"/>
</dbReference>
<evidence type="ECO:0000256" key="6">
    <source>
        <dbReference type="ARBA" id="ARBA00023295"/>
    </source>
</evidence>
<dbReference type="Gene3D" id="3.20.20.80">
    <property type="entry name" value="Glycosidases"/>
    <property type="match status" value="2"/>
</dbReference>
<dbReference type="SUPFAM" id="SSF51445">
    <property type="entry name" value="(Trans)glycosidases"/>
    <property type="match status" value="2"/>
</dbReference>
<name>A0A3Q9MUD1_SALET</name>
<reference evidence="8" key="1">
    <citation type="submission" date="2018-12" db="EMBL/GenBank/DDBJ databases">
        <title>Complete genome sequences of twenty non-typhoidal Salmonella isolates from Rwanda.</title>
        <authorList>
            <person name="Byukusenge M."/>
            <person name="Li L."/>
            <person name="Subhashinie K."/>
            <person name="Nzayirambaho M."/>
            <person name="Kuchipudi S.V."/>
            <person name="Jayarao B.M."/>
        </authorList>
    </citation>
    <scope>NUCLEOTIDE SEQUENCE</scope>
    <source>
        <strain evidence="8">RSE40</strain>
        <plasmid evidence="8">pRSE40</plasmid>
    </source>
</reference>
<keyword evidence="6" id="KW-0326">Glycosidase</keyword>
<dbReference type="InterPro" id="IPR013320">
    <property type="entry name" value="ConA-like_dom_sf"/>
</dbReference>
<dbReference type="PANTHER" id="PTHR10030">
    <property type="entry name" value="ALPHA-L-FUCOSIDASE"/>
    <property type="match status" value="1"/>
</dbReference>
<feature type="domain" description="F5/8 type C" evidence="7">
    <location>
        <begin position="720"/>
        <end position="861"/>
    </location>
</feature>
<dbReference type="InterPro" id="IPR057739">
    <property type="entry name" value="Glyco_hydro_29_N"/>
</dbReference>